<dbReference type="CDD" id="cd11386">
    <property type="entry name" value="MCP_signal"/>
    <property type="match status" value="1"/>
</dbReference>
<dbReference type="PRINTS" id="PR00260">
    <property type="entry name" value="CHEMTRNSDUCR"/>
</dbReference>
<dbReference type="Pfam" id="PF00015">
    <property type="entry name" value="MCPsignal"/>
    <property type="match status" value="1"/>
</dbReference>
<dbReference type="PANTHER" id="PTHR32089:SF114">
    <property type="entry name" value="METHYL-ACCEPTING CHEMOTAXIS PROTEIN MCPB"/>
    <property type="match status" value="1"/>
</dbReference>
<dbReference type="EMBL" id="JAGGKX010000002">
    <property type="protein sequence ID" value="MBP1968500.1"/>
    <property type="molecule type" value="Genomic_DNA"/>
</dbReference>
<dbReference type="SMART" id="SM00283">
    <property type="entry name" value="MA"/>
    <property type="match status" value="1"/>
</dbReference>
<keyword evidence="2" id="KW-1003">Cell membrane</keyword>
<dbReference type="RefSeq" id="WP_209461720.1">
    <property type="nucleotide sequence ID" value="NZ_CP110224.1"/>
</dbReference>
<evidence type="ECO:0000256" key="4">
    <source>
        <dbReference type="ARBA" id="ARBA00023224"/>
    </source>
</evidence>
<dbReference type="SUPFAM" id="SSF58104">
    <property type="entry name" value="Methyl-accepting chemotaxis protein (MCP) signaling domain"/>
    <property type="match status" value="1"/>
</dbReference>
<keyword evidence="7" id="KW-0812">Transmembrane</keyword>
<comment type="caution">
    <text evidence="10">The sequence shown here is derived from an EMBL/GenBank/DDBJ whole genome shotgun (WGS) entry which is preliminary data.</text>
</comment>
<organism evidence="10 11">
    <name type="scientific">Virgibacillus natechei</name>
    <dbReference type="NCBI Taxonomy" id="1216297"/>
    <lineage>
        <taxon>Bacteria</taxon>
        <taxon>Bacillati</taxon>
        <taxon>Bacillota</taxon>
        <taxon>Bacilli</taxon>
        <taxon>Bacillales</taxon>
        <taxon>Bacillaceae</taxon>
        <taxon>Virgibacillus</taxon>
    </lineage>
</organism>
<proteinExistence type="inferred from homology"/>
<protein>
    <submittedName>
        <fullName evidence="10">Methyl-accepting chemotaxis protein</fullName>
    </submittedName>
</protein>
<evidence type="ECO:0000256" key="3">
    <source>
        <dbReference type="ARBA" id="ARBA00023136"/>
    </source>
</evidence>
<evidence type="ECO:0000259" key="9">
    <source>
        <dbReference type="PROSITE" id="PS50885"/>
    </source>
</evidence>
<dbReference type="SMART" id="SM00304">
    <property type="entry name" value="HAMP"/>
    <property type="match status" value="2"/>
</dbReference>
<feature type="transmembrane region" description="Helical" evidence="7">
    <location>
        <begin position="213"/>
        <end position="233"/>
    </location>
</feature>
<evidence type="ECO:0000256" key="1">
    <source>
        <dbReference type="ARBA" id="ARBA00004236"/>
    </source>
</evidence>
<comment type="similarity">
    <text evidence="5">Belongs to the methyl-accepting chemotaxis (MCP) protein family.</text>
</comment>
<evidence type="ECO:0000256" key="2">
    <source>
        <dbReference type="ARBA" id="ARBA00022475"/>
    </source>
</evidence>
<feature type="domain" description="HAMP" evidence="9">
    <location>
        <begin position="235"/>
        <end position="288"/>
    </location>
</feature>
<keyword evidence="7" id="KW-1133">Transmembrane helix</keyword>
<accession>A0ABS4IC45</accession>
<gene>
    <name evidence="10" type="ORF">J2Z83_000592</name>
</gene>
<evidence type="ECO:0000313" key="11">
    <source>
        <dbReference type="Proteomes" id="UP001519345"/>
    </source>
</evidence>
<keyword evidence="11" id="KW-1185">Reference proteome</keyword>
<dbReference type="PANTHER" id="PTHR32089">
    <property type="entry name" value="METHYL-ACCEPTING CHEMOTAXIS PROTEIN MCPB"/>
    <property type="match status" value="1"/>
</dbReference>
<dbReference type="Pfam" id="PF00672">
    <property type="entry name" value="HAMP"/>
    <property type="match status" value="1"/>
</dbReference>
<sequence>MKKRLKGVKIPNMRGSIPKLQAKIKGNKFNWKDVRIGKKYLSVFFLTAILFLMSSVIVYIQLQEVQQDVETIDNQSVRANGMAQMATLIQAKDVQSADYLITGNATYIDSFSEYQDEIAHLAAELEPTMNTEEQVDTFDQIVTNNEIIDSTFTDRLVGAVDSGDTALANSLRDYSSRLRGETIDLVDDLIEIVQMEQEATVEAVTQKTDNSTAVMAISNITVILLGVALMILISRRITAHLRQVVSITSEVADGNLKVKSMDYEGKDEIGQLAGAVNQMKDNIHGILYKVASASTAVQSRSEELTQSANEITEGNGQIASTMEELSSGAETQANGASDIAESMNDFVQKVRQSEENGKEIASSSDNVLTLTTEGTELMEKSVDQMKQIDAIVADAVDNVQGLAKQSNEISQLVLVIKNIADQTNLLSLNAAIEAARAGEHGRGFAVVADEVRKLSEQVASSVGEITTIVGNIQSETNQVVDSLNTGYREVKEGTIQIETTGRNFETINHSVTDMVHKITGISTNLREIAGSSVDMNNLIEEIASVSEESAAGVEQAAASAQQTSSSMEEVSNSADELAELADQLHEELRAFRFV</sequence>
<dbReference type="Gene3D" id="6.10.340.10">
    <property type="match status" value="1"/>
</dbReference>
<dbReference type="Gene3D" id="1.10.287.950">
    <property type="entry name" value="Methyl-accepting chemotaxis protein"/>
    <property type="match status" value="1"/>
</dbReference>
<evidence type="ECO:0000259" key="8">
    <source>
        <dbReference type="PROSITE" id="PS50111"/>
    </source>
</evidence>
<evidence type="ECO:0000313" key="10">
    <source>
        <dbReference type="EMBL" id="MBP1968500.1"/>
    </source>
</evidence>
<dbReference type="InterPro" id="IPR003660">
    <property type="entry name" value="HAMP_dom"/>
</dbReference>
<dbReference type="Proteomes" id="UP001519345">
    <property type="component" value="Unassembled WGS sequence"/>
</dbReference>
<name>A0ABS4IC45_9BACI</name>
<keyword evidence="4 6" id="KW-0807">Transducer</keyword>
<dbReference type="InterPro" id="IPR004089">
    <property type="entry name" value="MCPsignal_dom"/>
</dbReference>
<evidence type="ECO:0000256" key="7">
    <source>
        <dbReference type="SAM" id="Phobius"/>
    </source>
</evidence>
<evidence type="ECO:0000256" key="6">
    <source>
        <dbReference type="PROSITE-ProRule" id="PRU00284"/>
    </source>
</evidence>
<evidence type="ECO:0000256" key="5">
    <source>
        <dbReference type="ARBA" id="ARBA00029447"/>
    </source>
</evidence>
<dbReference type="CDD" id="cd06225">
    <property type="entry name" value="HAMP"/>
    <property type="match status" value="1"/>
</dbReference>
<keyword evidence="3 7" id="KW-0472">Membrane</keyword>
<dbReference type="PROSITE" id="PS50885">
    <property type="entry name" value="HAMP"/>
    <property type="match status" value="1"/>
</dbReference>
<feature type="domain" description="Methyl-accepting transducer" evidence="8">
    <location>
        <begin position="307"/>
        <end position="557"/>
    </location>
</feature>
<comment type="subcellular location">
    <subcellularLocation>
        <location evidence="1">Cell membrane</location>
    </subcellularLocation>
</comment>
<dbReference type="InterPro" id="IPR004090">
    <property type="entry name" value="Chemotax_Me-accpt_rcpt"/>
</dbReference>
<reference evidence="10 11" key="1">
    <citation type="submission" date="2021-03" db="EMBL/GenBank/DDBJ databases">
        <title>Genomic Encyclopedia of Type Strains, Phase IV (KMG-IV): sequencing the most valuable type-strain genomes for metagenomic binning, comparative biology and taxonomic classification.</title>
        <authorList>
            <person name="Goeker M."/>
        </authorList>
    </citation>
    <scope>NUCLEOTIDE SEQUENCE [LARGE SCALE GENOMIC DNA]</scope>
    <source>
        <strain evidence="10 11">DSM 25609</strain>
    </source>
</reference>
<dbReference type="PROSITE" id="PS50111">
    <property type="entry name" value="CHEMOTAXIS_TRANSDUC_2"/>
    <property type="match status" value="1"/>
</dbReference>
<feature type="transmembrane region" description="Helical" evidence="7">
    <location>
        <begin position="40"/>
        <end position="62"/>
    </location>
</feature>